<feature type="transmembrane region" description="Helical" evidence="12">
    <location>
        <begin position="288"/>
        <end position="311"/>
    </location>
</feature>
<feature type="transmembrane region" description="Helical" evidence="12">
    <location>
        <begin position="317"/>
        <end position="343"/>
    </location>
</feature>
<feature type="transmembrane region" description="Helical" evidence="12">
    <location>
        <begin position="129"/>
        <end position="151"/>
    </location>
</feature>
<dbReference type="STRING" id="226505.SAMN05444394_2327"/>
<evidence type="ECO:0000256" key="11">
    <source>
        <dbReference type="ARBA" id="ARBA00023201"/>
    </source>
</evidence>
<keyword evidence="5" id="KW-1003">Cell membrane</keyword>
<organism evidence="14 15">
    <name type="scientific">Algoriphagus halophilus</name>
    <dbReference type="NCBI Taxonomy" id="226505"/>
    <lineage>
        <taxon>Bacteria</taxon>
        <taxon>Pseudomonadati</taxon>
        <taxon>Bacteroidota</taxon>
        <taxon>Cytophagia</taxon>
        <taxon>Cytophagales</taxon>
        <taxon>Cyclobacteriaceae</taxon>
        <taxon>Algoriphagus</taxon>
    </lineage>
</organism>
<keyword evidence="8" id="KW-0915">Sodium</keyword>
<feature type="transmembrane region" description="Helical" evidence="12">
    <location>
        <begin position="99"/>
        <end position="122"/>
    </location>
</feature>
<sequence length="423" mass="45669">MSIFTIITILIVLSAVFAFINTKFLKLPFTIGLMIIAIAFTIGITALGKINPFFIDEAELLIQSIDFETALLDIMLSFLLFAGALHTKLDALKTLKAPIAAFATIGVVLSTFLVGSMMYFVFQVFGHEISYIYCLLFGALISPTDPIAVLGILKDANAPKKLEVKIVGESLFNDGVGVVVFLVIFKIAQQGIDAVSASEVGLLFLEEVVGGITLGLVTGWLTFQVMRVIDHYETEVIITLALVMGLSGLAHLLHVSGPLAVVVAGIFIGNKSPKIAWSVTTQNYVDKFWELIDVLLNAILFVLIGLELLIISAKEEYLIYGLLAIPIALIARFLSLAGPVAIFEKKLDFIPKTNLLMTWGGIRGGISIALALSLETQMERELFLTVTYVIVVFSIIGQGLTIGPLVKKVLAKNGTSGSPTSQD</sequence>
<evidence type="ECO:0000256" key="5">
    <source>
        <dbReference type="ARBA" id="ARBA00022475"/>
    </source>
</evidence>
<evidence type="ECO:0000256" key="1">
    <source>
        <dbReference type="ARBA" id="ARBA00004651"/>
    </source>
</evidence>
<dbReference type="PANTHER" id="PTHR10110">
    <property type="entry name" value="SODIUM/HYDROGEN EXCHANGER"/>
    <property type="match status" value="1"/>
</dbReference>
<keyword evidence="3" id="KW-0813">Transport</keyword>
<feature type="transmembrane region" description="Helical" evidence="12">
    <location>
        <begin position="69"/>
        <end position="87"/>
    </location>
</feature>
<feature type="transmembrane region" description="Helical" evidence="12">
    <location>
        <begin position="355"/>
        <end position="374"/>
    </location>
</feature>
<dbReference type="AlphaFoldDB" id="A0A1N6ENC2"/>
<evidence type="ECO:0000256" key="10">
    <source>
        <dbReference type="ARBA" id="ARBA00023136"/>
    </source>
</evidence>
<gene>
    <name evidence="14" type="ORF">SAMN05444394_2327</name>
</gene>
<dbReference type="GO" id="GO:0005886">
    <property type="term" value="C:plasma membrane"/>
    <property type="evidence" value="ECO:0007669"/>
    <property type="project" value="UniProtKB-SubCell"/>
</dbReference>
<evidence type="ECO:0000256" key="4">
    <source>
        <dbReference type="ARBA" id="ARBA00022449"/>
    </source>
</evidence>
<dbReference type="InterPro" id="IPR006153">
    <property type="entry name" value="Cation/H_exchanger_TM"/>
</dbReference>
<proteinExistence type="inferred from homology"/>
<dbReference type="PANTHER" id="PTHR10110:SF195">
    <property type="entry name" value="NA(+)_H(+) ANTIPORTER NHAS2"/>
    <property type="match status" value="1"/>
</dbReference>
<accession>A0A1N6ENC2</accession>
<comment type="similarity">
    <text evidence="2">Belongs to the monovalent cation:proton antiporter 1 (CPA1) transporter (TC 2.A.36) family.</text>
</comment>
<protein>
    <submittedName>
        <fullName evidence="14">Sodium/proton antiporter, CPA1 family</fullName>
    </submittedName>
</protein>
<dbReference type="InterPro" id="IPR018422">
    <property type="entry name" value="Cation/H_exchanger_CPA1"/>
</dbReference>
<keyword evidence="4" id="KW-0050">Antiport</keyword>
<evidence type="ECO:0000256" key="8">
    <source>
        <dbReference type="ARBA" id="ARBA00023053"/>
    </source>
</evidence>
<feature type="transmembrane region" description="Helical" evidence="12">
    <location>
        <begin position="386"/>
        <end position="406"/>
    </location>
</feature>
<evidence type="ECO:0000259" key="13">
    <source>
        <dbReference type="Pfam" id="PF00999"/>
    </source>
</evidence>
<name>A0A1N6ENC2_9BACT</name>
<dbReference type="Pfam" id="PF00999">
    <property type="entry name" value="Na_H_Exchanger"/>
    <property type="match status" value="1"/>
</dbReference>
<dbReference type="Gene3D" id="6.10.140.1330">
    <property type="match status" value="1"/>
</dbReference>
<feature type="transmembrane region" description="Helical" evidence="12">
    <location>
        <begin position="200"/>
        <end position="223"/>
    </location>
</feature>
<keyword evidence="9" id="KW-0406">Ion transport</keyword>
<feature type="transmembrane region" description="Helical" evidence="12">
    <location>
        <begin position="235"/>
        <end position="268"/>
    </location>
</feature>
<keyword evidence="15" id="KW-1185">Reference proteome</keyword>
<evidence type="ECO:0000313" key="15">
    <source>
        <dbReference type="Proteomes" id="UP000185221"/>
    </source>
</evidence>
<dbReference type="GO" id="GO:0015385">
    <property type="term" value="F:sodium:proton antiporter activity"/>
    <property type="evidence" value="ECO:0007669"/>
    <property type="project" value="InterPro"/>
</dbReference>
<evidence type="ECO:0000256" key="3">
    <source>
        <dbReference type="ARBA" id="ARBA00022448"/>
    </source>
</evidence>
<dbReference type="RefSeq" id="WP_074224972.1">
    <property type="nucleotide sequence ID" value="NZ_FSRC01000001.1"/>
</dbReference>
<dbReference type="OrthoDB" id="9774146at2"/>
<keyword evidence="10 12" id="KW-0472">Membrane</keyword>
<keyword evidence="7 12" id="KW-1133">Transmembrane helix</keyword>
<evidence type="ECO:0000256" key="9">
    <source>
        <dbReference type="ARBA" id="ARBA00023065"/>
    </source>
</evidence>
<evidence type="ECO:0000256" key="6">
    <source>
        <dbReference type="ARBA" id="ARBA00022692"/>
    </source>
</evidence>
<keyword evidence="6 12" id="KW-0812">Transmembrane</keyword>
<evidence type="ECO:0000313" key="14">
    <source>
        <dbReference type="EMBL" id="SIN84477.1"/>
    </source>
</evidence>
<dbReference type="GO" id="GO:0051453">
    <property type="term" value="P:regulation of intracellular pH"/>
    <property type="evidence" value="ECO:0007669"/>
    <property type="project" value="TreeGrafter"/>
</dbReference>
<feature type="domain" description="Cation/H+ exchanger transmembrane" evidence="13">
    <location>
        <begin position="13"/>
        <end position="408"/>
    </location>
</feature>
<dbReference type="EMBL" id="FSRC01000001">
    <property type="protein sequence ID" value="SIN84477.1"/>
    <property type="molecule type" value="Genomic_DNA"/>
</dbReference>
<keyword evidence="11" id="KW-0739">Sodium transport</keyword>
<dbReference type="GO" id="GO:0098719">
    <property type="term" value="P:sodium ion import across plasma membrane"/>
    <property type="evidence" value="ECO:0007669"/>
    <property type="project" value="TreeGrafter"/>
</dbReference>
<evidence type="ECO:0000256" key="12">
    <source>
        <dbReference type="SAM" id="Phobius"/>
    </source>
</evidence>
<comment type="subcellular location">
    <subcellularLocation>
        <location evidence="1">Cell membrane</location>
        <topology evidence="1">Multi-pass membrane protein</topology>
    </subcellularLocation>
</comment>
<evidence type="ECO:0000256" key="2">
    <source>
        <dbReference type="ARBA" id="ARBA00007367"/>
    </source>
</evidence>
<feature type="transmembrane region" description="Helical" evidence="12">
    <location>
        <begin position="171"/>
        <end position="188"/>
    </location>
</feature>
<dbReference type="GO" id="GO:0015386">
    <property type="term" value="F:potassium:proton antiporter activity"/>
    <property type="evidence" value="ECO:0007669"/>
    <property type="project" value="TreeGrafter"/>
</dbReference>
<feature type="transmembrane region" description="Helical" evidence="12">
    <location>
        <begin position="28"/>
        <end position="48"/>
    </location>
</feature>
<dbReference type="Proteomes" id="UP000185221">
    <property type="component" value="Unassembled WGS sequence"/>
</dbReference>
<evidence type="ECO:0000256" key="7">
    <source>
        <dbReference type="ARBA" id="ARBA00022989"/>
    </source>
</evidence>
<reference evidence="15" key="1">
    <citation type="submission" date="2016-11" db="EMBL/GenBank/DDBJ databases">
        <authorList>
            <person name="Varghese N."/>
            <person name="Submissions S."/>
        </authorList>
    </citation>
    <scope>NUCLEOTIDE SEQUENCE [LARGE SCALE GENOMIC DNA]</scope>
    <source>
        <strain evidence="15">DSM 15292</strain>
    </source>
</reference>